<name>B1WVN8_CROS5</name>
<dbReference type="Proteomes" id="UP000001203">
    <property type="component" value="Chromosome circular"/>
</dbReference>
<organism evidence="1 2">
    <name type="scientific">Crocosphaera subtropica (strain ATCC 51142 / BH68)</name>
    <name type="common">Cyanothece sp. (strain ATCC 51142)</name>
    <dbReference type="NCBI Taxonomy" id="43989"/>
    <lineage>
        <taxon>Bacteria</taxon>
        <taxon>Bacillati</taxon>
        <taxon>Cyanobacteriota</taxon>
        <taxon>Cyanophyceae</taxon>
        <taxon>Oscillatoriophycideae</taxon>
        <taxon>Chroococcales</taxon>
        <taxon>Aphanothecaceae</taxon>
        <taxon>Crocosphaera</taxon>
        <taxon>Crocosphaera subtropica</taxon>
    </lineage>
</organism>
<proteinExistence type="predicted"/>
<evidence type="ECO:0000313" key="1">
    <source>
        <dbReference type="EMBL" id="ACB50625.1"/>
    </source>
</evidence>
<accession>B1WVN8</accession>
<dbReference type="AlphaFoldDB" id="B1WVN8"/>
<dbReference type="KEGG" id="cyt:cce_1275"/>
<dbReference type="HOGENOM" id="CLU_3288294_0_0_3"/>
<keyword evidence="2" id="KW-1185">Reference proteome</keyword>
<protein>
    <submittedName>
        <fullName evidence="1">Uncharacterized protein</fullName>
    </submittedName>
</protein>
<evidence type="ECO:0000313" key="2">
    <source>
        <dbReference type="Proteomes" id="UP000001203"/>
    </source>
</evidence>
<reference evidence="1 2" key="1">
    <citation type="journal article" date="2008" name="Proc. Natl. Acad. Sci. U.S.A.">
        <title>The genome of Cyanothece 51142, a unicellular diazotrophic cyanobacterium important in the marine nitrogen cycle.</title>
        <authorList>
            <person name="Welsh E.A."/>
            <person name="Liberton M."/>
            <person name="Stoeckel J."/>
            <person name="Loh T."/>
            <person name="Elvitigala T."/>
            <person name="Wang C."/>
            <person name="Wollam A."/>
            <person name="Fulton R.S."/>
            <person name="Clifton S.W."/>
            <person name="Jacobs J.M."/>
            <person name="Aurora R."/>
            <person name="Ghosh B.K."/>
            <person name="Sherman L.A."/>
            <person name="Smith R.D."/>
            <person name="Wilson R.K."/>
            <person name="Pakrasi H.B."/>
        </authorList>
    </citation>
    <scope>NUCLEOTIDE SEQUENCE [LARGE SCALE GENOMIC DNA]</scope>
    <source>
        <strain evidence="2">ATCC 51142 / BH68</strain>
    </source>
</reference>
<sequence>MVIKDFTHQHQHFFKTLRFNLNKNKQQKPIFGYFIKNTNQ</sequence>
<dbReference type="EMBL" id="CP000806">
    <property type="protein sequence ID" value="ACB50625.1"/>
    <property type="molecule type" value="Genomic_DNA"/>
</dbReference>
<gene>
    <name evidence="1" type="ordered locus">cce_1275</name>
</gene>